<proteinExistence type="predicted"/>
<name>K9HJV3_9PROT</name>
<dbReference type="EMBL" id="ANHY01000014">
    <property type="protein sequence ID" value="EKV28881.1"/>
    <property type="molecule type" value="Genomic_DNA"/>
</dbReference>
<protein>
    <submittedName>
        <fullName evidence="1">Uncharacterized protein</fullName>
    </submittedName>
</protein>
<evidence type="ECO:0000313" key="1">
    <source>
        <dbReference type="EMBL" id="EKV28881.1"/>
    </source>
</evidence>
<gene>
    <name evidence="1" type="ORF">C882_0644</name>
</gene>
<comment type="caution">
    <text evidence="1">The sequence shown here is derived from an EMBL/GenBank/DDBJ whole genome shotgun (WGS) entry which is preliminary data.</text>
</comment>
<dbReference type="AlphaFoldDB" id="K9HJV3"/>
<dbReference type="RefSeq" id="WP_009541302.1">
    <property type="nucleotide sequence ID" value="NZ_ANHY01000014.1"/>
</dbReference>
<sequence length="282" mass="31368">MSKYDDRETWFDDLRRGVEGRPVSDQGQEDILVHLGIAGAAEICFRMGMPSDVARLLFQRGYAGPRETPDEIVEAIDLAAEGGDLFKEYRDEAAYNVLQEHNVRLDAVGRLYSSPHDVGDLVAEGVSSLFEQDVRDLCLRPWCTARKTWCPDETGECARESKAADEPGPVSRPSLYRGDDGLAVAVPTDADPQWEPIRTVDELLDVEHGIHQLHCFQTEGEADAFCAGIDLFDRLDIVCLGCPGQQGLQDVPDAHWVLVIWTDDDPDDADTLEAFVEVIDHR</sequence>
<accession>K9HJV3</accession>
<dbReference type="Proteomes" id="UP000009881">
    <property type="component" value="Unassembled WGS sequence"/>
</dbReference>
<organism evidence="1 2">
    <name type="scientific">Caenispirillum salinarum AK4</name>
    <dbReference type="NCBI Taxonomy" id="1238182"/>
    <lineage>
        <taxon>Bacteria</taxon>
        <taxon>Pseudomonadati</taxon>
        <taxon>Pseudomonadota</taxon>
        <taxon>Alphaproteobacteria</taxon>
        <taxon>Rhodospirillales</taxon>
        <taxon>Novispirillaceae</taxon>
        <taxon>Caenispirillum</taxon>
    </lineage>
</organism>
<evidence type="ECO:0000313" key="2">
    <source>
        <dbReference type="Proteomes" id="UP000009881"/>
    </source>
</evidence>
<keyword evidence="2" id="KW-1185">Reference proteome</keyword>
<reference evidence="1 2" key="1">
    <citation type="journal article" date="2013" name="Genome Announc.">
        <title>Draft Genome Sequence of an Alphaproteobacterium, Caenispirillum salinarum AK4(T), Isolated from a Solar Saltern.</title>
        <authorList>
            <person name="Khatri I."/>
            <person name="Singh A."/>
            <person name="Korpole S."/>
            <person name="Pinnaka A.K."/>
            <person name="Subramanian S."/>
        </authorList>
    </citation>
    <scope>NUCLEOTIDE SEQUENCE [LARGE SCALE GENOMIC DNA]</scope>
    <source>
        <strain evidence="1 2">AK4</strain>
    </source>
</reference>